<keyword evidence="4" id="KW-1185">Reference proteome</keyword>
<feature type="domain" description="Polyvalent protein metallopeptidase" evidence="2">
    <location>
        <begin position="143"/>
        <end position="271"/>
    </location>
</feature>
<proteinExistence type="predicted"/>
<dbReference type="Proteomes" id="UP000366872">
    <property type="component" value="Unassembled WGS sequence"/>
</dbReference>
<dbReference type="InterPro" id="IPR017113">
    <property type="entry name" value="Antirestriction_ArdC"/>
</dbReference>
<evidence type="ECO:0000313" key="3">
    <source>
        <dbReference type="EMBL" id="VGO12403.1"/>
    </source>
</evidence>
<gene>
    <name evidence="3" type="primary">traC_2</name>
    <name evidence="3" type="ORF">PDESU_00955</name>
</gene>
<organism evidence="3 4">
    <name type="scientific">Pontiella desulfatans</name>
    <dbReference type="NCBI Taxonomy" id="2750659"/>
    <lineage>
        <taxon>Bacteria</taxon>
        <taxon>Pseudomonadati</taxon>
        <taxon>Kiritimatiellota</taxon>
        <taxon>Kiritimatiellia</taxon>
        <taxon>Kiritimatiellales</taxon>
        <taxon>Pontiellaceae</taxon>
        <taxon>Pontiella</taxon>
    </lineage>
</organism>
<dbReference type="InterPro" id="IPR041459">
    <property type="entry name" value="MPTase-PolyVal"/>
</dbReference>
<dbReference type="AlphaFoldDB" id="A0A6C2TXT3"/>
<dbReference type="GO" id="GO:0003697">
    <property type="term" value="F:single-stranded DNA binding"/>
    <property type="evidence" value="ECO:0007669"/>
    <property type="project" value="InterPro"/>
</dbReference>
<evidence type="ECO:0000313" key="4">
    <source>
        <dbReference type="Proteomes" id="UP000366872"/>
    </source>
</evidence>
<feature type="domain" description="N-terminal" evidence="1">
    <location>
        <begin position="6"/>
        <end position="114"/>
    </location>
</feature>
<accession>A0A6C2TXT3</accession>
<name>A0A6C2TXT3_PONDE</name>
<dbReference type="Pfam" id="PF18818">
    <property type="entry name" value="MPTase-PolyVal"/>
    <property type="match status" value="1"/>
</dbReference>
<dbReference type="Pfam" id="PF08401">
    <property type="entry name" value="ArdcN"/>
    <property type="match status" value="1"/>
</dbReference>
<dbReference type="InterPro" id="IPR013610">
    <property type="entry name" value="ArdC_N"/>
</dbReference>
<dbReference type="EMBL" id="CAAHFG010000001">
    <property type="protein sequence ID" value="VGO12403.1"/>
    <property type="molecule type" value="Genomic_DNA"/>
</dbReference>
<evidence type="ECO:0000259" key="2">
    <source>
        <dbReference type="Pfam" id="PF18818"/>
    </source>
</evidence>
<evidence type="ECO:0000259" key="1">
    <source>
        <dbReference type="Pfam" id="PF08401"/>
    </source>
</evidence>
<reference evidence="3 4" key="1">
    <citation type="submission" date="2019-04" db="EMBL/GenBank/DDBJ databases">
        <authorList>
            <person name="Van Vliet M D."/>
        </authorList>
    </citation>
    <scope>NUCLEOTIDE SEQUENCE [LARGE SCALE GENOMIC DNA]</scope>
    <source>
        <strain evidence="3 4">F1</strain>
    </source>
</reference>
<dbReference type="RefSeq" id="WP_136078071.1">
    <property type="nucleotide sequence ID" value="NZ_CAAHFG010000001.1"/>
</dbReference>
<sequence length="296" mass="33137">MSAYQKINKMITARLIERIEATNTLPWKKPWTSVSLMPRNLVTGNNYRGVNIFLLHMLGYASPYFLSFKQVTAMGGKVRKGEKSCPVVFWRIVDAKEDDPKQKGYAMLRYYRVFNVEQCEGLPESKVPVVEIPTREHTPLEIAEELVANMPNKPDIGYGRTLASYSPSMDCVSMPSPEWFTSGAEFYGALFHEICHSVGHESRVGRKAIMEPTGFGSHAYSQEELVAEMGSAFLCGYCGILLCTETNSAAYLRGWLEKLKSDPSMLIKAGSEAQKAFDYIMDARAAEQQAELQQAA</sequence>
<protein>
    <submittedName>
        <fullName evidence="3">DNA primase TraC</fullName>
    </submittedName>
</protein>
<dbReference type="PIRSF" id="PIRSF037112">
    <property type="entry name" value="Antirestriction_ArdC"/>
    <property type="match status" value="1"/>
</dbReference>